<feature type="domain" description="Ribosomal RNA-processing protein 14 N-terminal" evidence="6">
    <location>
        <begin position="564"/>
        <end position="627"/>
    </location>
</feature>
<feature type="region of interest" description="Disordered" evidence="4">
    <location>
        <begin position="643"/>
        <end position="803"/>
    </location>
</feature>
<dbReference type="AlphaFoldDB" id="A0A8H5BMX9"/>
<feature type="compositionally biased region" description="Basic and acidic residues" evidence="4">
    <location>
        <begin position="922"/>
        <end position="931"/>
    </location>
</feature>
<sequence>MELQVTSRPAQWQLPFHSNPDIIDEICEYLACDCEIDPEEVTSSRATLLATALTCKAFLEPALDRLWRSLGSLFPLLKILPAFQQSDGTYVLRGAIAPEEWDRFDTYARRVRKFCYTRDPDSLDIAMHVYFRLAQLRSAPLLPSLRHLHCPSTSQGDFLISGICLFLAPSLQTLEFENITSVEDKLCGTILYTLFADGARMEKIILRGRGLSRDTVRMAIRFEHLRELELAGMGPSLDLSILEKIGSLPWLLDLAIDFTSSPMPHLTQDIGLKDLKSLMITAPIPFIQSFLPHISTVTLETFVAVAPTNPPVDKKDFLADVVSRWKDTLRRLALVHQQVEDNIEELNISVLAPLLPLRNLTYLRLEGYSMDLNDQDIEGFARAWPEMTTLLLPFISGARERPTIDSLAIVARLLPHLRHLRIPLNIVEGIEFVSTGVPHTPMHELITLTIASADEPGELRDLLHFARHIDYLFPRLKSVYPYEGQDNERWAQVHEMIQMYQAVRQEAIAFEREKARMLAMCIPMNRLNFESDAGPSKLDQNLVSTLIILIPSTMPTSTADLRASLEKHNDTFESLLKLIPPQYYVVNEETEEKIASKFQKHSKKTKAPKQAIKEASKKAKREKLDPANHKSIIDIQEEAYQKQSATAKGKRKAAADSESENEDGDASMNIDLDVAGLDGEDGDGDDGVVDSDIEIQPMPESGGIEALREKLHARMSQLRRGARPPMYGGTDRDTLLDERRQQRAAMRERRRKDTREKIKREEEARGKKKDKDRTDTRDKGNVTKTQLLVPDTPHGFKAEGPQSTMTTVAYSSLAGSTKKGQHLRTTADPQQALAQLAARKEKLANMPEEKRKAIQEKEKWAKAEARLDGVKVHDDEARLKKAAKRKEKEKSKSKKTWDEKKEQVTNAMAAKQKKRNDNIAMRNERKKDSKKGGSKKKARPGFEGKSFGKGKKPTHSKK</sequence>
<dbReference type="GO" id="GO:0005730">
    <property type="term" value="C:nucleolus"/>
    <property type="evidence" value="ECO:0007669"/>
    <property type="project" value="TreeGrafter"/>
</dbReference>
<organism evidence="7 8">
    <name type="scientific">Psilocybe cf. subviscida</name>
    <dbReference type="NCBI Taxonomy" id="2480587"/>
    <lineage>
        <taxon>Eukaryota</taxon>
        <taxon>Fungi</taxon>
        <taxon>Dikarya</taxon>
        <taxon>Basidiomycota</taxon>
        <taxon>Agaricomycotina</taxon>
        <taxon>Agaricomycetes</taxon>
        <taxon>Agaricomycetidae</taxon>
        <taxon>Agaricales</taxon>
        <taxon>Agaricineae</taxon>
        <taxon>Strophariaceae</taxon>
        <taxon>Psilocybe</taxon>
    </lineage>
</organism>
<dbReference type="Proteomes" id="UP000567179">
    <property type="component" value="Unassembled WGS sequence"/>
</dbReference>
<feature type="compositionally biased region" description="Acidic residues" evidence="4">
    <location>
        <begin position="678"/>
        <end position="693"/>
    </location>
</feature>
<feature type="compositionally biased region" description="Basic residues" evidence="4">
    <location>
        <begin position="598"/>
        <end position="607"/>
    </location>
</feature>
<accession>A0A8H5BMX9</accession>
<evidence type="ECO:0000256" key="4">
    <source>
        <dbReference type="SAM" id="MobiDB-lite"/>
    </source>
</evidence>
<evidence type="ECO:0000256" key="2">
    <source>
        <dbReference type="ARBA" id="ARBA00005904"/>
    </source>
</evidence>
<dbReference type="InterPro" id="IPR029188">
    <property type="entry name" value="Rrp14_N"/>
</dbReference>
<protein>
    <recommendedName>
        <fullName evidence="9">Ribosomal RNA-processing protein 14/surfeit locus protein 6 C-terminal domain-containing protein</fullName>
    </recommendedName>
</protein>
<evidence type="ECO:0000313" key="8">
    <source>
        <dbReference type="Proteomes" id="UP000567179"/>
    </source>
</evidence>
<evidence type="ECO:0000256" key="3">
    <source>
        <dbReference type="ARBA" id="ARBA00023242"/>
    </source>
</evidence>
<proteinExistence type="inferred from homology"/>
<dbReference type="InterPro" id="IPR029190">
    <property type="entry name" value="Rrp14/SURF6_C"/>
</dbReference>
<feature type="compositionally biased region" description="Basic and acidic residues" evidence="4">
    <location>
        <begin position="843"/>
        <end position="879"/>
    </location>
</feature>
<name>A0A8H5BMX9_9AGAR</name>
<dbReference type="GO" id="GO:0003677">
    <property type="term" value="F:DNA binding"/>
    <property type="evidence" value="ECO:0007669"/>
    <property type="project" value="TreeGrafter"/>
</dbReference>
<dbReference type="EMBL" id="JAACJJ010000015">
    <property type="protein sequence ID" value="KAF5325343.1"/>
    <property type="molecule type" value="Genomic_DNA"/>
</dbReference>
<dbReference type="InterPro" id="IPR007019">
    <property type="entry name" value="SURF6"/>
</dbReference>
<keyword evidence="8" id="KW-1185">Reference proteome</keyword>
<dbReference type="GO" id="GO:0042274">
    <property type="term" value="P:ribosomal small subunit biogenesis"/>
    <property type="evidence" value="ECO:0007669"/>
    <property type="project" value="TreeGrafter"/>
</dbReference>
<dbReference type="SUPFAM" id="SSF52047">
    <property type="entry name" value="RNI-like"/>
    <property type="match status" value="1"/>
</dbReference>
<dbReference type="OrthoDB" id="2631350at2759"/>
<comment type="similarity">
    <text evidence="2">Belongs to the SURF6 family.</text>
</comment>
<feature type="compositionally biased region" description="Basic residues" evidence="4">
    <location>
        <begin position="948"/>
        <end position="958"/>
    </location>
</feature>
<dbReference type="PANTHER" id="PTHR14369:SF0">
    <property type="entry name" value="SURFEIT LOCUS PROTEIN 6"/>
    <property type="match status" value="1"/>
</dbReference>
<dbReference type="GO" id="GO:0042273">
    <property type="term" value="P:ribosomal large subunit biogenesis"/>
    <property type="evidence" value="ECO:0007669"/>
    <property type="project" value="TreeGrafter"/>
</dbReference>
<feature type="compositionally biased region" description="Basic and acidic residues" evidence="4">
    <location>
        <begin position="730"/>
        <end position="781"/>
    </location>
</feature>
<feature type="region of interest" description="Disordered" evidence="4">
    <location>
        <begin position="843"/>
        <end position="958"/>
    </location>
</feature>
<dbReference type="Gene3D" id="3.80.10.10">
    <property type="entry name" value="Ribonuclease Inhibitor"/>
    <property type="match status" value="1"/>
</dbReference>
<evidence type="ECO:0000313" key="7">
    <source>
        <dbReference type="EMBL" id="KAF5325343.1"/>
    </source>
</evidence>
<feature type="compositionally biased region" description="Basic and acidic residues" evidence="4">
    <location>
        <begin position="886"/>
        <end position="903"/>
    </location>
</feature>
<feature type="region of interest" description="Disordered" evidence="4">
    <location>
        <begin position="596"/>
        <end position="629"/>
    </location>
</feature>
<feature type="compositionally biased region" description="Basic and acidic residues" evidence="4">
    <location>
        <begin position="611"/>
        <end position="629"/>
    </location>
</feature>
<dbReference type="Pfam" id="PF15459">
    <property type="entry name" value="RRP14"/>
    <property type="match status" value="1"/>
</dbReference>
<gene>
    <name evidence="7" type="ORF">D9619_010083</name>
</gene>
<reference evidence="7 8" key="1">
    <citation type="journal article" date="2020" name="ISME J.">
        <title>Uncovering the hidden diversity of litter-decomposition mechanisms in mushroom-forming fungi.</title>
        <authorList>
            <person name="Floudas D."/>
            <person name="Bentzer J."/>
            <person name="Ahren D."/>
            <person name="Johansson T."/>
            <person name="Persson P."/>
            <person name="Tunlid A."/>
        </authorList>
    </citation>
    <scope>NUCLEOTIDE SEQUENCE [LARGE SCALE GENOMIC DNA]</scope>
    <source>
        <strain evidence="7 8">CBS 101986</strain>
    </source>
</reference>
<dbReference type="InterPro" id="IPR032675">
    <property type="entry name" value="LRR_dom_sf"/>
</dbReference>
<evidence type="ECO:0000259" key="6">
    <source>
        <dbReference type="Pfam" id="PF15459"/>
    </source>
</evidence>
<feature type="domain" description="Ribosomal RNA-processing protein 14/surfeit locus protein 6 C-terminal" evidence="5">
    <location>
        <begin position="735"/>
        <end position="932"/>
    </location>
</feature>
<evidence type="ECO:0000256" key="1">
    <source>
        <dbReference type="ARBA" id="ARBA00004123"/>
    </source>
</evidence>
<evidence type="ECO:0000259" key="5">
    <source>
        <dbReference type="Pfam" id="PF04935"/>
    </source>
</evidence>
<dbReference type="GO" id="GO:0003723">
    <property type="term" value="F:RNA binding"/>
    <property type="evidence" value="ECO:0007669"/>
    <property type="project" value="TreeGrafter"/>
</dbReference>
<dbReference type="Pfam" id="PF04935">
    <property type="entry name" value="SURF6"/>
    <property type="match status" value="1"/>
</dbReference>
<evidence type="ECO:0008006" key="9">
    <source>
        <dbReference type="Google" id="ProtNLM"/>
    </source>
</evidence>
<keyword evidence="3" id="KW-0539">Nucleus</keyword>
<comment type="subcellular location">
    <subcellularLocation>
        <location evidence="1">Nucleus</location>
    </subcellularLocation>
</comment>
<comment type="caution">
    <text evidence="7">The sequence shown here is derived from an EMBL/GenBank/DDBJ whole genome shotgun (WGS) entry which is preliminary data.</text>
</comment>
<dbReference type="PANTHER" id="PTHR14369">
    <property type="entry name" value="SURFEIT LOCUS PROTEIN 6"/>
    <property type="match status" value="1"/>
</dbReference>